<reference evidence="3" key="1">
    <citation type="submission" date="2019-08" db="EMBL/GenBank/DDBJ databases">
        <title>Comparative genome analysis confer to the adaptation heavy metal polluted environment.</title>
        <authorList>
            <person name="Li Y."/>
        </authorList>
    </citation>
    <scope>NUCLEOTIDE SEQUENCE [LARGE SCALE GENOMIC DNA]</scope>
    <source>
        <strain evidence="3">P1</strain>
    </source>
</reference>
<dbReference type="KEGG" id="mrub:DEO27_000485"/>
<dbReference type="SUPFAM" id="SSF49785">
    <property type="entry name" value="Galactose-binding domain-like"/>
    <property type="match status" value="1"/>
</dbReference>
<keyword evidence="1" id="KW-0732">Signal</keyword>
<name>A0A5C1HRA8_9SPHI</name>
<evidence type="ECO:0000313" key="4">
    <source>
        <dbReference type="Proteomes" id="UP000251402"/>
    </source>
</evidence>
<evidence type="ECO:0000313" key="3">
    <source>
        <dbReference type="EMBL" id="QEM08557.1"/>
    </source>
</evidence>
<proteinExistence type="predicted"/>
<dbReference type="Gene3D" id="2.60.120.260">
    <property type="entry name" value="Galactose-binding domain-like"/>
    <property type="match status" value="1"/>
</dbReference>
<sequence>MNVLKLTRRALAMLCLALVFCSGCKKEKQRTYALLPPDPEDVTAQGALSVNIENTGGPSATEGSIRVTDGLLDTKFLIFTYKPTFFIQLKFKQAQHITSYTLTSANDAPERDPKSWTLSGSNDGAAWTDLDTQTNQTFASRGLTKNYAFDNTKTYTYYKLSITANGGSALFQLAEWRVTNVPL</sequence>
<feature type="domain" description="F5/8 type C" evidence="2">
    <location>
        <begin position="67"/>
        <end position="169"/>
    </location>
</feature>
<dbReference type="Proteomes" id="UP000251402">
    <property type="component" value="Chromosome"/>
</dbReference>
<gene>
    <name evidence="3" type="ORF">DEO27_000485</name>
</gene>
<evidence type="ECO:0000256" key="1">
    <source>
        <dbReference type="SAM" id="SignalP"/>
    </source>
</evidence>
<dbReference type="EMBL" id="CP043450">
    <property type="protein sequence ID" value="QEM08557.1"/>
    <property type="molecule type" value="Genomic_DNA"/>
</dbReference>
<evidence type="ECO:0000259" key="2">
    <source>
        <dbReference type="Pfam" id="PF00754"/>
    </source>
</evidence>
<feature type="chain" id="PRO_5022974731" evidence="1">
    <location>
        <begin position="26"/>
        <end position="183"/>
    </location>
</feature>
<protein>
    <submittedName>
        <fullName evidence="3">Discoidin domain-containing protein</fullName>
    </submittedName>
</protein>
<keyword evidence="4" id="KW-1185">Reference proteome</keyword>
<dbReference type="AlphaFoldDB" id="A0A5C1HRA8"/>
<dbReference type="Pfam" id="PF00754">
    <property type="entry name" value="F5_F8_type_C"/>
    <property type="match status" value="1"/>
</dbReference>
<dbReference type="InterPro" id="IPR000421">
    <property type="entry name" value="FA58C"/>
</dbReference>
<dbReference type="OrthoDB" id="792783at2"/>
<organism evidence="3 4">
    <name type="scientific">Mucilaginibacter rubeus</name>
    <dbReference type="NCBI Taxonomy" id="2027860"/>
    <lineage>
        <taxon>Bacteria</taxon>
        <taxon>Pseudomonadati</taxon>
        <taxon>Bacteroidota</taxon>
        <taxon>Sphingobacteriia</taxon>
        <taxon>Sphingobacteriales</taxon>
        <taxon>Sphingobacteriaceae</taxon>
        <taxon>Mucilaginibacter</taxon>
    </lineage>
</organism>
<accession>A0A5C1HRA8</accession>
<dbReference type="RefSeq" id="WP_112573454.1">
    <property type="nucleotide sequence ID" value="NZ_CP043450.1"/>
</dbReference>
<feature type="signal peptide" evidence="1">
    <location>
        <begin position="1"/>
        <end position="25"/>
    </location>
</feature>
<dbReference type="InterPro" id="IPR008979">
    <property type="entry name" value="Galactose-bd-like_sf"/>
</dbReference>